<feature type="compositionally biased region" description="Basic and acidic residues" evidence="1">
    <location>
        <begin position="13"/>
        <end position="30"/>
    </location>
</feature>
<name>A0A840WGI5_9ACTN</name>
<evidence type="ECO:0000313" key="2">
    <source>
        <dbReference type="EMBL" id="MBB5490496.1"/>
    </source>
</evidence>
<organism evidence="2 3">
    <name type="scientific">Nocardiopsis metallicus</name>
    <dbReference type="NCBI Taxonomy" id="179819"/>
    <lineage>
        <taxon>Bacteria</taxon>
        <taxon>Bacillati</taxon>
        <taxon>Actinomycetota</taxon>
        <taxon>Actinomycetes</taxon>
        <taxon>Streptosporangiales</taxon>
        <taxon>Nocardiopsidaceae</taxon>
        <taxon>Nocardiopsis</taxon>
    </lineage>
</organism>
<comment type="caution">
    <text evidence="2">The sequence shown here is derived from an EMBL/GenBank/DDBJ whole genome shotgun (WGS) entry which is preliminary data.</text>
</comment>
<evidence type="ECO:0000313" key="3">
    <source>
        <dbReference type="Proteomes" id="UP000579647"/>
    </source>
</evidence>
<gene>
    <name evidence="2" type="ORF">HNR07_001633</name>
</gene>
<feature type="region of interest" description="Disordered" evidence="1">
    <location>
        <begin position="1"/>
        <end position="30"/>
    </location>
</feature>
<protein>
    <submittedName>
        <fullName evidence="2">Pyrrolidone-carboxylate peptidase</fullName>
    </submittedName>
</protein>
<reference evidence="2 3" key="1">
    <citation type="submission" date="2020-08" db="EMBL/GenBank/DDBJ databases">
        <title>Sequencing the genomes of 1000 actinobacteria strains.</title>
        <authorList>
            <person name="Klenk H.-P."/>
        </authorList>
    </citation>
    <scope>NUCLEOTIDE SEQUENCE [LARGE SCALE GENOMIC DNA]</scope>
    <source>
        <strain evidence="2 3">DSM 44598</strain>
    </source>
</reference>
<dbReference type="InterPro" id="IPR036440">
    <property type="entry name" value="Peptidase_C15-like_sf"/>
</dbReference>
<dbReference type="Gene3D" id="3.40.630.20">
    <property type="entry name" value="Peptidase C15, pyroglutamyl peptidase I-like"/>
    <property type="match status" value="1"/>
</dbReference>
<dbReference type="AlphaFoldDB" id="A0A840WGI5"/>
<dbReference type="SUPFAM" id="SSF53182">
    <property type="entry name" value="Pyrrolidone carboxyl peptidase (pyroglutamate aminopeptidase)"/>
    <property type="match status" value="1"/>
</dbReference>
<dbReference type="EMBL" id="JACHDO010000001">
    <property type="protein sequence ID" value="MBB5490496.1"/>
    <property type="molecule type" value="Genomic_DNA"/>
</dbReference>
<dbReference type="Proteomes" id="UP000579647">
    <property type="component" value="Unassembled WGS sequence"/>
</dbReference>
<feature type="compositionally biased region" description="Pro residues" evidence="1">
    <location>
        <begin position="1"/>
        <end position="10"/>
    </location>
</feature>
<keyword evidence="3" id="KW-1185">Reference proteome</keyword>
<accession>A0A840WGI5</accession>
<sequence length="382" mass="41554">MARSPVPDPDSWPVHHDTTLEERRADRPEPRRILARSGFGAADPLFAADLRASTDLTQAREVVASHASRLWTESTRTGSDPVDDRPLYWARLVLRSRLRAWEPSFPLSEQGHAELLHLFETASRGITDLDFPPGDRWLRVVVTGFDPFHLDTDPECSNPSGAAALDLHGWTFPVGERTAVVRAAVFPVRWSDFDAGLVEEALADQYGVADAVITLSRGRPDRFDLEVWNGVWRGGGADNLDVSRTGRAPIPGEHAPEWTRSSLPAQRIVEAVAGRHRIVANTEVTEVPAEGEAPVTRPQGPSEGSLARRGGGGDYLSNEIAYRNTLLRDRAGAKAAAGHVHLPKTSRPAEHADTLAQTRAIVATVAAEGPEATAEPEESEES</sequence>
<feature type="region of interest" description="Disordered" evidence="1">
    <location>
        <begin position="288"/>
        <end position="314"/>
    </location>
</feature>
<proteinExistence type="predicted"/>
<evidence type="ECO:0000256" key="1">
    <source>
        <dbReference type="SAM" id="MobiDB-lite"/>
    </source>
</evidence>